<sequence>MRVVPFLTTTTAVVATVTATVAALAVPAVAVADQAQAVHGRQIQVRRDHPDVRVPFVVKRSGEALIDLDAAAPGTDWAVKGGESAVVSIYVDNRYTTDLVVSGDQPLHRQFALGGVGAGPHQLRLRFAADRSAARSTSVRLGAVKVTTYAPGSTEYLALRYAPIVHGRNNAELGSPYQNATTDTPLIAWHESGPGTAPGRTKLTYSLVWSNEDGGTNTPALMARWGRTTDIEWIYDVEVDEHGRRVAGSDTYQAANHETLHFSGKYEGDHALLETCTSNNNMCDQVTDPMRFFLSALQTRPADQAREHMMDTNAWTYQIMSKEMIREGKIEVASDTTPATPEVSDQRNYLYAVVKKTTDRPNTGSSWVGVSLGVRLKSGDTVYVSNHVDPTWSIQRDDPAATTVELPSGTTADDIEEITANRVVAGTDNGAVLHVTGIGRGFLLGENYLPQQSFLSWNGDVSLDQATPSSVIWRR</sequence>
<organism evidence="2 3">
    <name type="scientific">Nonomuraea insulae</name>
    <dbReference type="NCBI Taxonomy" id="1616787"/>
    <lineage>
        <taxon>Bacteria</taxon>
        <taxon>Bacillati</taxon>
        <taxon>Actinomycetota</taxon>
        <taxon>Actinomycetes</taxon>
        <taxon>Streptosporangiales</taxon>
        <taxon>Streptosporangiaceae</taxon>
        <taxon>Nonomuraea</taxon>
    </lineage>
</organism>
<name>A0ABW1D8S8_9ACTN</name>
<evidence type="ECO:0000313" key="2">
    <source>
        <dbReference type="EMBL" id="MFC5833789.1"/>
    </source>
</evidence>
<feature type="signal peptide" evidence="1">
    <location>
        <begin position="1"/>
        <end position="30"/>
    </location>
</feature>
<evidence type="ECO:0000256" key="1">
    <source>
        <dbReference type="SAM" id="SignalP"/>
    </source>
</evidence>
<evidence type="ECO:0000313" key="3">
    <source>
        <dbReference type="Proteomes" id="UP001596058"/>
    </source>
</evidence>
<proteinExistence type="predicted"/>
<dbReference type="Proteomes" id="UP001596058">
    <property type="component" value="Unassembled WGS sequence"/>
</dbReference>
<keyword evidence="3" id="KW-1185">Reference proteome</keyword>
<dbReference type="EMBL" id="JBHSPA010000097">
    <property type="protein sequence ID" value="MFC5833789.1"/>
    <property type="molecule type" value="Genomic_DNA"/>
</dbReference>
<dbReference type="RefSeq" id="WP_379523206.1">
    <property type="nucleotide sequence ID" value="NZ_JBHSPA010000097.1"/>
</dbReference>
<reference evidence="3" key="1">
    <citation type="journal article" date="2019" name="Int. J. Syst. Evol. Microbiol.">
        <title>The Global Catalogue of Microorganisms (GCM) 10K type strain sequencing project: providing services to taxonomists for standard genome sequencing and annotation.</title>
        <authorList>
            <consortium name="The Broad Institute Genomics Platform"/>
            <consortium name="The Broad Institute Genome Sequencing Center for Infectious Disease"/>
            <person name="Wu L."/>
            <person name="Ma J."/>
        </authorList>
    </citation>
    <scope>NUCLEOTIDE SEQUENCE [LARGE SCALE GENOMIC DNA]</scope>
    <source>
        <strain evidence="3">CCUG 53903</strain>
    </source>
</reference>
<feature type="chain" id="PRO_5047421959" evidence="1">
    <location>
        <begin position="31"/>
        <end position="475"/>
    </location>
</feature>
<gene>
    <name evidence="2" type="ORF">ACFPZ3_58955</name>
</gene>
<comment type="caution">
    <text evidence="2">The sequence shown here is derived from an EMBL/GenBank/DDBJ whole genome shotgun (WGS) entry which is preliminary data.</text>
</comment>
<accession>A0ABW1D8S8</accession>
<protein>
    <submittedName>
        <fullName evidence="2">Uncharacterized protein</fullName>
    </submittedName>
</protein>
<keyword evidence="1" id="KW-0732">Signal</keyword>